<comment type="subcellular location">
    <subcellularLocation>
        <location evidence="3">Cytoplasm</location>
    </subcellularLocation>
</comment>
<dbReference type="PANTHER" id="PTHR21237">
    <property type="entry name" value="GRPE PROTEIN"/>
    <property type="match status" value="1"/>
</dbReference>
<dbReference type="SUPFAM" id="SSF51064">
    <property type="entry name" value="Head domain of nucleotide exchange factor GrpE"/>
    <property type="match status" value="1"/>
</dbReference>
<dbReference type="Pfam" id="PF01025">
    <property type="entry name" value="GrpE"/>
    <property type="match status" value="1"/>
</dbReference>
<comment type="subunit">
    <text evidence="3">Homodimer.</text>
</comment>
<gene>
    <name evidence="3 7" type="primary">grpE</name>
    <name evidence="7" type="ORF">ACFQ0E_16240</name>
</gene>
<dbReference type="InterPro" id="IPR009012">
    <property type="entry name" value="GrpE_head"/>
</dbReference>
<name>A0ABW2YHV8_9GAMM</name>
<evidence type="ECO:0000313" key="8">
    <source>
        <dbReference type="Proteomes" id="UP001597110"/>
    </source>
</evidence>
<sequence length="176" mass="19215">MTQDQTSQDAQAQGEHTTSTEAVADTPEAMIERLKGELEQLRAESLRERADLDNQRKRLAREVEMARKFANERLLGDLLPLFDSMEAGLAAAPEGDPLRAGMELTLRQLQRIAEANGLVAVAPAAGEAFNPEHHQAMSMIDAEGIAPGAVAQTYQKGYLLNDRLLRPALVVVAKQD</sequence>
<accession>A0ABW2YHV8</accession>
<dbReference type="NCBIfam" id="NF010745">
    <property type="entry name" value="PRK14147.1"/>
    <property type="match status" value="1"/>
</dbReference>
<evidence type="ECO:0000313" key="7">
    <source>
        <dbReference type="EMBL" id="MFD0727146.1"/>
    </source>
</evidence>
<dbReference type="PRINTS" id="PR00773">
    <property type="entry name" value="GRPEPROTEIN"/>
</dbReference>
<dbReference type="Gene3D" id="3.90.20.20">
    <property type="match status" value="1"/>
</dbReference>
<dbReference type="SUPFAM" id="SSF58014">
    <property type="entry name" value="Coiled-coil domain of nucleotide exchange factor GrpE"/>
    <property type="match status" value="1"/>
</dbReference>
<comment type="caution">
    <text evidence="7">The sequence shown here is derived from an EMBL/GenBank/DDBJ whole genome shotgun (WGS) entry which is preliminary data.</text>
</comment>
<evidence type="ECO:0000256" key="3">
    <source>
        <dbReference type="HAMAP-Rule" id="MF_01151"/>
    </source>
</evidence>
<feature type="region of interest" description="Disordered" evidence="6">
    <location>
        <begin position="1"/>
        <end position="28"/>
    </location>
</feature>
<reference evidence="8" key="1">
    <citation type="journal article" date="2019" name="Int. J. Syst. Evol. Microbiol.">
        <title>The Global Catalogue of Microorganisms (GCM) 10K type strain sequencing project: providing services to taxonomists for standard genome sequencing and annotation.</title>
        <authorList>
            <consortium name="The Broad Institute Genomics Platform"/>
            <consortium name="The Broad Institute Genome Sequencing Center for Infectious Disease"/>
            <person name="Wu L."/>
            <person name="Ma J."/>
        </authorList>
    </citation>
    <scope>NUCLEOTIDE SEQUENCE [LARGE SCALE GENOMIC DNA]</scope>
    <source>
        <strain evidence="8">CCUG 55585</strain>
    </source>
</reference>
<dbReference type="Gene3D" id="2.30.22.10">
    <property type="entry name" value="Head domain of nucleotide exchange factor GrpE"/>
    <property type="match status" value="1"/>
</dbReference>
<dbReference type="InterPro" id="IPR000740">
    <property type="entry name" value="GrpE"/>
</dbReference>
<keyword evidence="3" id="KW-0963">Cytoplasm</keyword>
<evidence type="ECO:0000256" key="2">
    <source>
        <dbReference type="ARBA" id="ARBA00023186"/>
    </source>
</evidence>
<dbReference type="RefSeq" id="WP_386825610.1">
    <property type="nucleotide sequence ID" value="NZ_JBHTIF010000004.1"/>
</dbReference>
<protein>
    <recommendedName>
        <fullName evidence="3 4">Protein GrpE</fullName>
    </recommendedName>
    <alternativeName>
        <fullName evidence="3">HSP-70 cofactor</fullName>
    </alternativeName>
</protein>
<comment type="function">
    <text evidence="3 4">Participates actively in the response to hyperosmotic and heat shock by preventing the aggregation of stress-denatured proteins, in association with DnaK and GrpE. It is the nucleotide exchange factor for DnaK and may function as a thermosensor. Unfolded proteins bind initially to DnaJ; upon interaction with the DnaJ-bound protein, DnaK hydrolyzes its bound ATP, resulting in the formation of a stable complex. GrpE releases ADP from DnaK; ATP binding to DnaK triggers the release of the substrate protein, thus completing the reaction cycle. Several rounds of ATP-dependent interactions between DnaJ, DnaK and GrpE are required for fully efficient folding.</text>
</comment>
<keyword evidence="2 3" id="KW-0143">Chaperone</keyword>
<feature type="compositionally biased region" description="Low complexity" evidence="6">
    <location>
        <begin position="1"/>
        <end position="13"/>
    </location>
</feature>
<evidence type="ECO:0000256" key="6">
    <source>
        <dbReference type="SAM" id="MobiDB-lite"/>
    </source>
</evidence>
<evidence type="ECO:0000256" key="1">
    <source>
        <dbReference type="ARBA" id="ARBA00009054"/>
    </source>
</evidence>
<dbReference type="InterPro" id="IPR013805">
    <property type="entry name" value="GrpE_CC"/>
</dbReference>
<evidence type="ECO:0000256" key="4">
    <source>
        <dbReference type="RuleBase" id="RU000639"/>
    </source>
</evidence>
<proteinExistence type="inferred from homology"/>
<keyword evidence="3 4" id="KW-0346">Stress response</keyword>
<comment type="similarity">
    <text evidence="1 3 5">Belongs to the GrpE family.</text>
</comment>
<dbReference type="HAMAP" id="MF_01151">
    <property type="entry name" value="GrpE"/>
    <property type="match status" value="1"/>
</dbReference>
<keyword evidence="8" id="KW-1185">Reference proteome</keyword>
<evidence type="ECO:0000256" key="5">
    <source>
        <dbReference type="RuleBase" id="RU004478"/>
    </source>
</evidence>
<dbReference type="CDD" id="cd00446">
    <property type="entry name" value="GrpE"/>
    <property type="match status" value="1"/>
</dbReference>
<dbReference type="EMBL" id="JBHTIF010000004">
    <property type="protein sequence ID" value="MFD0727146.1"/>
    <property type="molecule type" value="Genomic_DNA"/>
</dbReference>
<dbReference type="PANTHER" id="PTHR21237:SF23">
    <property type="entry name" value="GRPE PROTEIN HOMOLOG, MITOCHONDRIAL"/>
    <property type="match status" value="1"/>
</dbReference>
<organism evidence="7 8">
    <name type="scientific">Lysobacter brunescens</name>
    <dbReference type="NCBI Taxonomy" id="262323"/>
    <lineage>
        <taxon>Bacteria</taxon>
        <taxon>Pseudomonadati</taxon>
        <taxon>Pseudomonadota</taxon>
        <taxon>Gammaproteobacteria</taxon>
        <taxon>Lysobacterales</taxon>
        <taxon>Lysobacteraceae</taxon>
        <taxon>Lysobacter</taxon>
    </lineage>
</organism>
<dbReference type="Proteomes" id="UP001597110">
    <property type="component" value="Unassembled WGS sequence"/>
</dbReference>
<dbReference type="PROSITE" id="PS01071">
    <property type="entry name" value="GRPE"/>
    <property type="match status" value="1"/>
</dbReference>